<keyword evidence="2" id="KW-1185">Reference proteome</keyword>
<evidence type="ECO:0000313" key="2">
    <source>
        <dbReference type="Proteomes" id="UP001319828"/>
    </source>
</evidence>
<organism evidence="1 2">
    <name type="scientific">Campylobacter molothri</name>
    <dbReference type="NCBI Taxonomy" id="1032242"/>
    <lineage>
        <taxon>Bacteria</taxon>
        <taxon>Pseudomonadati</taxon>
        <taxon>Campylobacterota</taxon>
        <taxon>Epsilonproteobacteria</taxon>
        <taxon>Campylobacterales</taxon>
        <taxon>Campylobacteraceae</taxon>
        <taxon>Campylobacter</taxon>
    </lineage>
</organism>
<dbReference type="EMBL" id="JACHUQ010000002">
    <property type="protein sequence ID" value="MBZ7974036.1"/>
    <property type="molecule type" value="Genomic_DNA"/>
</dbReference>
<evidence type="ECO:0000313" key="1">
    <source>
        <dbReference type="EMBL" id="MBZ7974036.1"/>
    </source>
</evidence>
<dbReference type="Proteomes" id="UP001319828">
    <property type="component" value="Unassembled WGS sequence"/>
</dbReference>
<gene>
    <name evidence="1" type="ORF">H2252_01405</name>
</gene>
<comment type="caution">
    <text evidence="1">The sequence shown here is derived from an EMBL/GenBank/DDBJ whole genome shotgun (WGS) entry which is preliminary data.</text>
</comment>
<proteinExistence type="predicted"/>
<reference evidence="1" key="1">
    <citation type="submission" date="2020-07" db="EMBL/GenBank/DDBJ databases">
        <title>Campylobacter molothri sp. nov. isolated from wild birds.</title>
        <authorList>
            <person name="Miller W.G."/>
            <person name="Chapman M.H."/>
            <person name="Yee E."/>
            <person name="Lopes B.S."/>
            <person name="Forbes K.J."/>
        </authorList>
    </citation>
    <scope>NUCLEOTIDE SEQUENCE</scope>
    <source>
        <strain evidence="1">RM9754</strain>
    </source>
</reference>
<protein>
    <submittedName>
        <fullName evidence="1">Fic family protein</fullName>
    </submittedName>
</protein>
<accession>A0ACC5W033</accession>
<name>A0ACC5W033_9BACT</name>
<sequence length="359" mass="41695">MKEFIPQKLPLKIELNVNIYNLAIKASRRLAELNGLSKSIPNPDILINALVLQEAKDSSEIENIITTHDELFLSQIDEKKLSVATKEVKDYESALKKGYELLQKEKLLRNVHILEIQKRLEKNNAGFRRQSGTMLKNLATGEIKHIPPQNPNDIQDLMTNLEIYINDDTLDDLDPLVKMAIIHYQFESIHPFYDGNGRAGRIINILYLVYKGLLDLPILYLSAYIVKNKNKYYELLQKVRDEGAILEWIEYILKGVEQTAEETIKTIALINKLMSDVSEILQNKTNFYSKDFVELLFSYPYTKIDFLRKKLDISRQSTSKYLKDCEKLKILECVKIGRNNYYINIELLKLFKKGIFNAK</sequence>